<dbReference type="STRING" id="1387277.SAMN06295998_1054"/>
<gene>
    <name evidence="2" type="ORF">SAMN06295998_1054</name>
</gene>
<proteinExistence type="predicted"/>
<dbReference type="Proteomes" id="UP000192330">
    <property type="component" value="Unassembled WGS sequence"/>
</dbReference>
<evidence type="ECO:0000313" key="3">
    <source>
        <dbReference type="Proteomes" id="UP000192330"/>
    </source>
</evidence>
<accession>A0A1W2BUL1</accession>
<dbReference type="Pfam" id="PF13166">
    <property type="entry name" value="AAA_13"/>
    <property type="match status" value="1"/>
</dbReference>
<evidence type="ECO:0000259" key="1">
    <source>
        <dbReference type="Pfam" id="PF13166"/>
    </source>
</evidence>
<keyword evidence="3" id="KW-1185">Reference proteome</keyword>
<organism evidence="2 3">
    <name type="scientific">Primorskyibacter flagellatus</name>
    <dbReference type="NCBI Taxonomy" id="1387277"/>
    <lineage>
        <taxon>Bacteria</taxon>
        <taxon>Pseudomonadati</taxon>
        <taxon>Pseudomonadota</taxon>
        <taxon>Alphaproteobacteria</taxon>
        <taxon>Rhodobacterales</taxon>
        <taxon>Roseobacteraceae</taxon>
        <taxon>Primorskyibacter</taxon>
    </lineage>
</organism>
<dbReference type="Gene3D" id="3.40.50.300">
    <property type="entry name" value="P-loop containing nucleotide triphosphate hydrolases"/>
    <property type="match status" value="1"/>
</dbReference>
<reference evidence="2 3" key="1">
    <citation type="submission" date="2017-04" db="EMBL/GenBank/DDBJ databases">
        <authorList>
            <person name="Afonso C.L."/>
            <person name="Miller P.J."/>
            <person name="Scott M.A."/>
            <person name="Spackman E."/>
            <person name="Goraichik I."/>
            <person name="Dimitrov K.M."/>
            <person name="Suarez D.L."/>
            <person name="Swayne D.E."/>
        </authorList>
    </citation>
    <scope>NUCLEOTIDE SEQUENCE [LARGE SCALE GENOMIC DNA]</scope>
    <source>
        <strain evidence="2 3">CGMCC 1.12644</strain>
    </source>
</reference>
<dbReference type="EMBL" id="FWYD01000005">
    <property type="protein sequence ID" value="SMC76670.1"/>
    <property type="molecule type" value="Genomic_DNA"/>
</dbReference>
<protein>
    <submittedName>
        <fullName evidence="2">AAA domain-containing protein</fullName>
    </submittedName>
</protein>
<dbReference type="SUPFAM" id="SSF52540">
    <property type="entry name" value="P-loop containing nucleoside triphosphate hydrolases"/>
    <property type="match status" value="1"/>
</dbReference>
<dbReference type="InterPro" id="IPR027417">
    <property type="entry name" value="P-loop_NTPase"/>
</dbReference>
<sequence length="225" mass="25268">MAAEGRKLEDLVLVIDDPISSLDTAARTYAYSLMTRMTKKCAQVIVITHNTSFMNMVKREFQNLQKRNETKKVTSLLSLDCRSFGNGDDRVTSLAPMHELLVKYDSEYHYFFSMVQDAAQKKTTDYVFLLPNATRKLLEMFATFCSPGQSNFAGALGDHHEAVKDKLDVRALERLVQIESHGTLEGLGTLPDLTLEEAIRAADAGINFIKEVGMDHYKKMCVVCS</sequence>
<feature type="domain" description="Protein CR006 P-loop" evidence="1">
    <location>
        <begin position="7"/>
        <end position="193"/>
    </location>
</feature>
<dbReference type="AlphaFoldDB" id="A0A1W2BUL1"/>
<dbReference type="InterPro" id="IPR026866">
    <property type="entry name" value="CR006_AAA"/>
</dbReference>
<name>A0A1W2BUL1_9RHOB</name>
<evidence type="ECO:0000313" key="2">
    <source>
        <dbReference type="EMBL" id="SMC76670.1"/>
    </source>
</evidence>